<gene>
    <name evidence="1" type="ORF">TOA249_LOCUS34282</name>
</gene>
<protein>
    <recommendedName>
        <fullName evidence="3">Sushi domain-containing protein</fullName>
    </recommendedName>
</protein>
<accession>A0A821YFM2</accession>
<organism evidence="1 2">
    <name type="scientific">Rotaria socialis</name>
    <dbReference type="NCBI Taxonomy" id="392032"/>
    <lineage>
        <taxon>Eukaryota</taxon>
        <taxon>Metazoa</taxon>
        <taxon>Spiralia</taxon>
        <taxon>Gnathifera</taxon>
        <taxon>Rotifera</taxon>
        <taxon>Eurotatoria</taxon>
        <taxon>Bdelloidea</taxon>
        <taxon>Philodinida</taxon>
        <taxon>Philodinidae</taxon>
        <taxon>Rotaria</taxon>
    </lineage>
</organism>
<proteinExistence type="predicted"/>
<comment type="caution">
    <text evidence="1">The sequence shown here is derived from an EMBL/GenBank/DDBJ whole genome shotgun (WGS) entry which is preliminary data.</text>
</comment>
<name>A0A821YFM2_9BILA</name>
<dbReference type="EMBL" id="CAJOBS010017486">
    <property type="protein sequence ID" value="CAF4962164.1"/>
    <property type="molecule type" value="Genomic_DNA"/>
</dbReference>
<reference evidence="1" key="1">
    <citation type="submission" date="2021-02" db="EMBL/GenBank/DDBJ databases">
        <authorList>
            <person name="Nowell W R."/>
        </authorList>
    </citation>
    <scope>NUCLEOTIDE SEQUENCE</scope>
</reference>
<evidence type="ECO:0000313" key="2">
    <source>
        <dbReference type="Proteomes" id="UP000663838"/>
    </source>
</evidence>
<sequence length="88" mass="10096">QKYTGRIVYECNYGYETLHGTDQIVSDCINGTWTHVNDCFGECNEKKFSAGNTHRIVRFFSEISTCPKQDLLDIESQVQNSYVHNGKI</sequence>
<dbReference type="Proteomes" id="UP000663838">
    <property type="component" value="Unassembled WGS sequence"/>
</dbReference>
<feature type="non-terminal residue" evidence="1">
    <location>
        <position position="1"/>
    </location>
</feature>
<evidence type="ECO:0000313" key="1">
    <source>
        <dbReference type="EMBL" id="CAF4962164.1"/>
    </source>
</evidence>
<dbReference type="AlphaFoldDB" id="A0A821YFM2"/>
<evidence type="ECO:0008006" key="3">
    <source>
        <dbReference type="Google" id="ProtNLM"/>
    </source>
</evidence>